<keyword evidence="2" id="KW-1185">Reference proteome</keyword>
<reference evidence="1" key="2">
    <citation type="submission" date="2023-05" db="EMBL/GenBank/DDBJ databases">
        <authorList>
            <person name="Fouks B."/>
        </authorList>
    </citation>
    <scope>NUCLEOTIDE SEQUENCE</scope>
    <source>
        <strain evidence="1">Stay&amp;Tobe</strain>
        <tissue evidence="1">Testes</tissue>
    </source>
</reference>
<dbReference type="EMBL" id="JASPKZ010003048">
    <property type="protein sequence ID" value="KAJ9594392.1"/>
    <property type="molecule type" value="Genomic_DNA"/>
</dbReference>
<gene>
    <name evidence="1" type="ORF">L9F63_014182</name>
</gene>
<evidence type="ECO:0000313" key="2">
    <source>
        <dbReference type="Proteomes" id="UP001233999"/>
    </source>
</evidence>
<organism evidence="1 2">
    <name type="scientific">Diploptera punctata</name>
    <name type="common">Pacific beetle cockroach</name>
    <dbReference type="NCBI Taxonomy" id="6984"/>
    <lineage>
        <taxon>Eukaryota</taxon>
        <taxon>Metazoa</taxon>
        <taxon>Ecdysozoa</taxon>
        <taxon>Arthropoda</taxon>
        <taxon>Hexapoda</taxon>
        <taxon>Insecta</taxon>
        <taxon>Pterygota</taxon>
        <taxon>Neoptera</taxon>
        <taxon>Polyneoptera</taxon>
        <taxon>Dictyoptera</taxon>
        <taxon>Blattodea</taxon>
        <taxon>Blaberoidea</taxon>
        <taxon>Blaberidae</taxon>
        <taxon>Diplopterinae</taxon>
        <taxon>Diploptera</taxon>
    </lineage>
</organism>
<evidence type="ECO:0000313" key="1">
    <source>
        <dbReference type="EMBL" id="KAJ9594392.1"/>
    </source>
</evidence>
<feature type="non-terminal residue" evidence="1">
    <location>
        <position position="52"/>
    </location>
</feature>
<sequence>STIHDLVTKFETTGDPIARVREDNISSIFYKYPAHQYIVILDLTTHRYLEFP</sequence>
<comment type="caution">
    <text evidence="1">The sequence shown here is derived from an EMBL/GenBank/DDBJ whole genome shotgun (WGS) entry which is preliminary data.</text>
</comment>
<name>A0AAD8A9T5_DIPPU</name>
<proteinExistence type="predicted"/>
<dbReference type="AlphaFoldDB" id="A0AAD8A9T5"/>
<dbReference type="Proteomes" id="UP001233999">
    <property type="component" value="Unassembled WGS sequence"/>
</dbReference>
<accession>A0AAD8A9T5</accession>
<protein>
    <submittedName>
        <fullName evidence="1">Uncharacterized protein</fullName>
    </submittedName>
</protein>
<feature type="non-terminal residue" evidence="1">
    <location>
        <position position="1"/>
    </location>
</feature>
<reference evidence="1" key="1">
    <citation type="journal article" date="2023" name="IScience">
        <title>Live-bearing cockroach genome reveals convergent evolutionary mechanisms linked to viviparity in insects and beyond.</title>
        <authorList>
            <person name="Fouks B."/>
            <person name="Harrison M.C."/>
            <person name="Mikhailova A.A."/>
            <person name="Marchal E."/>
            <person name="English S."/>
            <person name="Carruthers M."/>
            <person name="Jennings E.C."/>
            <person name="Chiamaka E.L."/>
            <person name="Frigard R.A."/>
            <person name="Pippel M."/>
            <person name="Attardo G.M."/>
            <person name="Benoit J.B."/>
            <person name="Bornberg-Bauer E."/>
            <person name="Tobe S.S."/>
        </authorList>
    </citation>
    <scope>NUCLEOTIDE SEQUENCE</scope>
    <source>
        <strain evidence="1">Stay&amp;Tobe</strain>
    </source>
</reference>